<dbReference type="SUPFAM" id="SSF51161">
    <property type="entry name" value="Trimeric LpxA-like enzymes"/>
    <property type="match status" value="1"/>
</dbReference>
<dbReference type="Pfam" id="PF00132">
    <property type="entry name" value="Hexapep"/>
    <property type="match status" value="1"/>
</dbReference>
<evidence type="ECO:0000256" key="2">
    <source>
        <dbReference type="ARBA" id="ARBA00022679"/>
    </source>
</evidence>
<dbReference type="AlphaFoldDB" id="A0A385SYB0"/>
<keyword evidence="4" id="KW-0012">Acyltransferase</keyword>
<dbReference type="InterPro" id="IPR001451">
    <property type="entry name" value="Hexapep"/>
</dbReference>
<dbReference type="InterPro" id="IPR018357">
    <property type="entry name" value="Hexapep_transf_CS"/>
</dbReference>
<dbReference type="EMBL" id="CP032382">
    <property type="protein sequence ID" value="AYB35656.1"/>
    <property type="molecule type" value="Genomic_DNA"/>
</dbReference>
<sequence>MSGVSMTGKISIGRYSIINGPNTTLNAKINAIRIGSFCSLAQDVLIAEDNHHADKVTSYYIRKNVFKTEISGDYTSKGAIVIGNDVWIGAKAIVLSGVTIGDGAIVAAGAVVTKDVPPYAIVGGNPAKVLRNRFDDETINKLMSLKWWDWPIEKIKSSKEFFWNPLHATQANLTNKE</sequence>
<gene>
    <name evidence="5" type="ORF">D4L85_22100</name>
</gene>
<dbReference type="GO" id="GO:0016746">
    <property type="term" value="F:acyltransferase activity"/>
    <property type="evidence" value="ECO:0007669"/>
    <property type="project" value="UniProtKB-KW"/>
</dbReference>
<protein>
    <submittedName>
        <fullName evidence="5">Antibiotic acetyltransferase</fullName>
    </submittedName>
</protein>
<proteinExistence type="inferred from homology"/>
<dbReference type="InterPro" id="IPR011004">
    <property type="entry name" value="Trimer_LpxA-like_sf"/>
</dbReference>
<dbReference type="OrthoDB" id="9814490at2"/>
<evidence type="ECO:0000256" key="1">
    <source>
        <dbReference type="ARBA" id="ARBA00007274"/>
    </source>
</evidence>
<name>A0A385SYB0_9BACT</name>
<dbReference type="PANTHER" id="PTHR43300">
    <property type="entry name" value="ACETYLTRANSFERASE"/>
    <property type="match status" value="1"/>
</dbReference>
<reference evidence="6" key="1">
    <citation type="submission" date="2018-09" db="EMBL/GenBank/DDBJ databases">
        <title>Chryseolinea sp. KIS68-18 isolated from soil.</title>
        <authorList>
            <person name="Weon H.-Y."/>
            <person name="Kwon S.-W."/>
            <person name="Lee S.A."/>
        </authorList>
    </citation>
    <scope>NUCLEOTIDE SEQUENCE [LARGE SCALE GENOMIC DNA]</scope>
    <source>
        <strain evidence="6">KIS68-18</strain>
    </source>
</reference>
<comment type="similarity">
    <text evidence="1">Belongs to the transferase hexapeptide repeat family.</text>
</comment>
<evidence type="ECO:0000313" key="5">
    <source>
        <dbReference type="EMBL" id="AYB35656.1"/>
    </source>
</evidence>
<dbReference type="InterPro" id="IPR050179">
    <property type="entry name" value="Trans_hexapeptide_repeat"/>
</dbReference>
<dbReference type="PANTHER" id="PTHR43300:SF11">
    <property type="entry name" value="ACETYLTRANSFERASE RV3034C-RELATED"/>
    <property type="match status" value="1"/>
</dbReference>
<organism evidence="5 6">
    <name type="scientific">Chryseolinea soli</name>
    <dbReference type="NCBI Taxonomy" id="2321403"/>
    <lineage>
        <taxon>Bacteria</taxon>
        <taxon>Pseudomonadati</taxon>
        <taxon>Bacteroidota</taxon>
        <taxon>Cytophagia</taxon>
        <taxon>Cytophagales</taxon>
        <taxon>Fulvivirgaceae</taxon>
        <taxon>Chryseolinea</taxon>
    </lineage>
</organism>
<accession>A0A385SYB0</accession>
<evidence type="ECO:0000313" key="6">
    <source>
        <dbReference type="Proteomes" id="UP000266183"/>
    </source>
</evidence>
<dbReference type="CDD" id="cd03349">
    <property type="entry name" value="LbH_XAT"/>
    <property type="match status" value="1"/>
</dbReference>
<keyword evidence="2 5" id="KW-0808">Transferase</keyword>
<evidence type="ECO:0000256" key="3">
    <source>
        <dbReference type="ARBA" id="ARBA00022737"/>
    </source>
</evidence>
<dbReference type="PROSITE" id="PS00101">
    <property type="entry name" value="HEXAPEP_TRANSFERASES"/>
    <property type="match status" value="1"/>
</dbReference>
<keyword evidence="6" id="KW-1185">Reference proteome</keyword>
<dbReference type="KEGG" id="chk:D4L85_22100"/>
<dbReference type="Proteomes" id="UP000266183">
    <property type="component" value="Chromosome"/>
</dbReference>
<dbReference type="Gene3D" id="2.160.10.10">
    <property type="entry name" value="Hexapeptide repeat proteins"/>
    <property type="match status" value="1"/>
</dbReference>
<evidence type="ECO:0000256" key="4">
    <source>
        <dbReference type="ARBA" id="ARBA00023315"/>
    </source>
</evidence>
<keyword evidence="3" id="KW-0677">Repeat</keyword>